<reference evidence="1 2" key="1">
    <citation type="submission" date="2018-09" db="EMBL/GenBank/DDBJ databases">
        <title>Marinorhizobium profundi gen. nov., sp. nov., isolated from a deep-sea sediment sample from the New Britain Trench and proposal of Marinorhizobiaceae fam. nov. in the order Rhizobiales of the class Alphaproteobacteria.</title>
        <authorList>
            <person name="Cao J."/>
        </authorList>
    </citation>
    <scope>NUCLEOTIDE SEQUENCE [LARGE SCALE GENOMIC DNA]</scope>
    <source>
        <strain evidence="1 2">WS11</strain>
    </source>
</reference>
<dbReference type="AlphaFoldDB" id="A0A3Q8XPL7"/>
<organism evidence="1 2">
    <name type="scientific">Georhizobium profundi</name>
    <dbReference type="NCBI Taxonomy" id="2341112"/>
    <lineage>
        <taxon>Bacteria</taxon>
        <taxon>Pseudomonadati</taxon>
        <taxon>Pseudomonadota</taxon>
        <taxon>Alphaproteobacteria</taxon>
        <taxon>Hyphomicrobiales</taxon>
        <taxon>Rhizobiaceae</taxon>
        <taxon>Georhizobium</taxon>
    </lineage>
</organism>
<dbReference type="KEGG" id="abaw:D5400_15170"/>
<dbReference type="Proteomes" id="UP000268192">
    <property type="component" value="Chromosome"/>
</dbReference>
<dbReference type="EMBL" id="CP032509">
    <property type="protein sequence ID" value="AZN72430.1"/>
    <property type="molecule type" value="Genomic_DNA"/>
</dbReference>
<protein>
    <submittedName>
        <fullName evidence="1">Uncharacterized protein</fullName>
    </submittedName>
</protein>
<keyword evidence="2" id="KW-1185">Reference proteome</keyword>
<name>A0A3Q8XPL7_9HYPH</name>
<proteinExistence type="predicted"/>
<sequence>MLDAPDAPCPLPLDDAAEVLSSGLPAGADDEVAAALVEDVDDGVVDAPAVVEDAAGAEPPLLTVEGAEEPEVCVDALADCEGGDDCCDDEACGCL</sequence>
<gene>
    <name evidence="1" type="ORF">D5400_15170</name>
</gene>
<accession>A0A3Q8XPL7</accession>
<evidence type="ECO:0000313" key="2">
    <source>
        <dbReference type="Proteomes" id="UP000268192"/>
    </source>
</evidence>
<evidence type="ECO:0000313" key="1">
    <source>
        <dbReference type="EMBL" id="AZN72430.1"/>
    </source>
</evidence>